<dbReference type="InterPro" id="IPR036890">
    <property type="entry name" value="HATPase_C_sf"/>
</dbReference>
<dbReference type="SMART" id="SM00388">
    <property type="entry name" value="HisKA"/>
    <property type="match status" value="1"/>
</dbReference>
<evidence type="ECO:0000256" key="1">
    <source>
        <dbReference type="ARBA" id="ARBA00000085"/>
    </source>
</evidence>
<dbReference type="InterPro" id="IPR035965">
    <property type="entry name" value="PAS-like_dom_sf"/>
</dbReference>
<dbReference type="InterPro" id="IPR036097">
    <property type="entry name" value="HisK_dim/P_sf"/>
</dbReference>
<dbReference type="Proteomes" id="UP000323994">
    <property type="component" value="Unassembled WGS sequence"/>
</dbReference>
<keyword evidence="4" id="KW-0808">Transferase</keyword>
<dbReference type="EC" id="2.7.13.3" evidence="2"/>
<name>A0A5M8QRB1_9BACT</name>
<evidence type="ECO:0000313" key="8">
    <source>
        <dbReference type="Proteomes" id="UP000323994"/>
    </source>
</evidence>
<evidence type="ECO:0000259" key="6">
    <source>
        <dbReference type="PROSITE" id="PS50109"/>
    </source>
</evidence>
<dbReference type="PANTHER" id="PTHR43304:SF1">
    <property type="entry name" value="PAC DOMAIN-CONTAINING PROTEIN"/>
    <property type="match status" value="1"/>
</dbReference>
<gene>
    <name evidence="7" type="ORF">FEM33_20135</name>
</gene>
<dbReference type="Gene3D" id="3.30.450.20">
    <property type="entry name" value="PAS domain"/>
    <property type="match status" value="4"/>
</dbReference>
<keyword evidence="8" id="KW-1185">Reference proteome</keyword>
<dbReference type="InterPro" id="IPR003661">
    <property type="entry name" value="HisK_dim/P_dom"/>
</dbReference>
<dbReference type="InterPro" id="IPR005467">
    <property type="entry name" value="His_kinase_dom"/>
</dbReference>
<comment type="catalytic activity">
    <reaction evidence="1">
        <text>ATP + protein L-histidine = ADP + protein N-phospho-L-histidine.</text>
        <dbReference type="EC" id="2.7.13.3"/>
    </reaction>
</comment>
<dbReference type="OrthoDB" id="5401121at2"/>
<evidence type="ECO:0000256" key="3">
    <source>
        <dbReference type="ARBA" id="ARBA00022553"/>
    </source>
</evidence>
<keyword evidence="3" id="KW-0597">Phosphoprotein</keyword>
<evidence type="ECO:0000256" key="5">
    <source>
        <dbReference type="ARBA" id="ARBA00022777"/>
    </source>
</evidence>
<keyword evidence="5" id="KW-0418">Kinase</keyword>
<dbReference type="PANTHER" id="PTHR43304">
    <property type="entry name" value="PHYTOCHROME-LIKE PROTEIN CPH1"/>
    <property type="match status" value="1"/>
</dbReference>
<dbReference type="Pfam" id="PF02518">
    <property type="entry name" value="HATPase_c"/>
    <property type="match status" value="1"/>
</dbReference>
<evidence type="ECO:0000256" key="2">
    <source>
        <dbReference type="ARBA" id="ARBA00012438"/>
    </source>
</evidence>
<accession>A0A5M8QRB1</accession>
<dbReference type="Pfam" id="PF00512">
    <property type="entry name" value="HisKA"/>
    <property type="match status" value="1"/>
</dbReference>
<dbReference type="Gene3D" id="1.10.287.130">
    <property type="match status" value="1"/>
</dbReference>
<dbReference type="Pfam" id="PF13188">
    <property type="entry name" value="PAS_8"/>
    <property type="match status" value="1"/>
</dbReference>
<dbReference type="SMART" id="SM00387">
    <property type="entry name" value="HATPase_c"/>
    <property type="match status" value="1"/>
</dbReference>
<protein>
    <recommendedName>
        <fullName evidence="2">histidine kinase</fullName>
        <ecNumber evidence="2">2.7.13.3</ecNumber>
    </recommendedName>
</protein>
<dbReference type="SUPFAM" id="SSF55785">
    <property type="entry name" value="PYP-like sensor domain (PAS domain)"/>
    <property type="match status" value="3"/>
</dbReference>
<reference evidence="7 8" key="1">
    <citation type="submission" date="2019-05" db="EMBL/GenBank/DDBJ databases">
        <authorList>
            <person name="Qu J.-H."/>
        </authorList>
    </citation>
    <scope>NUCLEOTIDE SEQUENCE [LARGE SCALE GENOMIC DNA]</scope>
    <source>
        <strain evidence="7 8">NS28</strain>
    </source>
</reference>
<dbReference type="InterPro" id="IPR000014">
    <property type="entry name" value="PAS"/>
</dbReference>
<dbReference type="SUPFAM" id="SSF47384">
    <property type="entry name" value="Homodimeric domain of signal transducing histidine kinase"/>
    <property type="match status" value="1"/>
</dbReference>
<proteinExistence type="predicted"/>
<evidence type="ECO:0000256" key="4">
    <source>
        <dbReference type="ARBA" id="ARBA00022679"/>
    </source>
</evidence>
<dbReference type="EMBL" id="VBSN01000059">
    <property type="protein sequence ID" value="KAA6437033.1"/>
    <property type="molecule type" value="Genomic_DNA"/>
</dbReference>
<dbReference type="InterPro" id="IPR003594">
    <property type="entry name" value="HATPase_dom"/>
</dbReference>
<organism evidence="7 8">
    <name type="scientific">Dyadobacter flavalbus</name>
    <dbReference type="NCBI Taxonomy" id="2579942"/>
    <lineage>
        <taxon>Bacteria</taxon>
        <taxon>Pseudomonadati</taxon>
        <taxon>Bacteroidota</taxon>
        <taxon>Cytophagia</taxon>
        <taxon>Cytophagales</taxon>
        <taxon>Spirosomataceae</taxon>
        <taxon>Dyadobacter</taxon>
    </lineage>
</organism>
<dbReference type="PRINTS" id="PR00344">
    <property type="entry name" value="BCTRLSENSOR"/>
</dbReference>
<dbReference type="RefSeq" id="WP_139013791.1">
    <property type="nucleotide sequence ID" value="NZ_VBSN01000059.1"/>
</dbReference>
<dbReference type="Gene3D" id="3.30.565.10">
    <property type="entry name" value="Histidine kinase-like ATPase, C-terminal domain"/>
    <property type="match status" value="1"/>
</dbReference>
<dbReference type="GO" id="GO:0000155">
    <property type="term" value="F:phosphorelay sensor kinase activity"/>
    <property type="evidence" value="ECO:0007669"/>
    <property type="project" value="InterPro"/>
</dbReference>
<sequence length="782" mass="88924">MDIEDQKYQRLSQLFNRLPNGIILYKVLCNETDMPWDFRGIYANLKSEDIFGLPVDRILNSNLSELDADFRLLLEHCRLAANNRQSISFSWERNYAAYNGFSAAARWIDVHIELLDEDLFCSFTDATTYKQAELEAHRNAAALQFVLDSTQSGVILYRPVYDGKKHITDFEMLASNQEASGAFLSDQFVQTFLPDGNRSELYPIFKEVVETGRFRRFERHFQWQETEVWYEVTASRTYEKSNASNLLRLTFIDITKRKKAEQEKFKNLILLQQTEDLANAGSWEFNRTTGIHTWSPGMYRLFGLTPGTEVTPDIYTSLAIEEDRDIANRIVNQMRHGMQAFEEVLTVKVGDSKKIIKVKGEAVNMEKDVTVCSLGVDLDITQLIETQNRITRIADNLQAVLNSSPAFIGMLKAIHHPGDHAEIVDFELVVGNQKLAEFYNMPLPQLVGMRVSNLAGKLWQEKTVNNMRSVYLSRETMYIEYQIISENGEDQWLAVSITRQQEGVILTGLDITTLKHGQEQWLQQLEQSDTNLKSLDELKEYLKQRGELLRATSHDLRGNFGAIASLASLLMMSSSDEDRAKMLGMLQSTITQTTKMLTDLLNYARLESGKEARNIGIFNASEVLTNLGESIRPFASERNLDVRINENPEITVEGDELNVLRIAQNLLLNAIKYTESGFVELSWGFGETKEFWWFRVKDSGPGFPEAFVKEWDQHKNGQLASSPVRNAENELPDPNISWTPLHGEGIGLRIVRQLGQLLGANIVLKSSPGAGSEFTVTLPAKY</sequence>
<dbReference type="AlphaFoldDB" id="A0A5M8QRB1"/>
<dbReference type="PROSITE" id="PS50109">
    <property type="entry name" value="HIS_KIN"/>
    <property type="match status" value="1"/>
</dbReference>
<dbReference type="InterPro" id="IPR052162">
    <property type="entry name" value="Sensor_kinase/Photoreceptor"/>
</dbReference>
<dbReference type="SUPFAM" id="SSF55874">
    <property type="entry name" value="ATPase domain of HSP90 chaperone/DNA topoisomerase II/histidine kinase"/>
    <property type="match status" value="1"/>
</dbReference>
<comment type="caution">
    <text evidence="7">The sequence shown here is derived from an EMBL/GenBank/DDBJ whole genome shotgun (WGS) entry which is preliminary data.</text>
</comment>
<dbReference type="InterPro" id="IPR004358">
    <property type="entry name" value="Sig_transdc_His_kin-like_C"/>
</dbReference>
<evidence type="ECO:0000313" key="7">
    <source>
        <dbReference type="EMBL" id="KAA6437033.1"/>
    </source>
</evidence>
<dbReference type="CDD" id="cd00082">
    <property type="entry name" value="HisKA"/>
    <property type="match status" value="1"/>
</dbReference>
<feature type="domain" description="Histidine kinase" evidence="6">
    <location>
        <begin position="551"/>
        <end position="782"/>
    </location>
</feature>